<evidence type="ECO:0000256" key="2">
    <source>
        <dbReference type="ARBA" id="ARBA00022448"/>
    </source>
</evidence>
<dbReference type="PROSITE" id="PS50893">
    <property type="entry name" value="ABC_TRANSPORTER_2"/>
    <property type="match status" value="2"/>
</dbReference>
<feature type="transmembrane region" description="Helical" evidence="8">
    <location>
        <begin position="995"/>
        <end position="1015"/>
    </location>
</feature>
<protein>
    <submittedName>
        <fullName evidence="12">Multidrug resistance-associated protein 9 isoform X1</fullName>
    </submittedName>
</protein>
<feature type="transmembrane region" description="Helical" evidence="8">
    <location>
        <begin position="952"/>
        <end position="973"/>
    </location>
</feature>
<feature type="transmembrane region" description="Helical" evidence="8">
    <location>
        <begin position="188"/>
        <end position="208"/>
    </location>
</feature>
<accession>A0AAJ7BFC2</accession>
<feature type="transmembrane region" description="Helical" evidence="8">
    <location>
        <begin position="157"/>
        <end position="176"/>
    </location>
</feature>
<evidence type="ECO:0000313" key="11">
    <source>
        <dbReference type="Proteomes" id="UP000694920"/>
    </source>
</evidence>
<dbReference type="InterPro" id="IPR036640">
    <property type="entry name" value="ABC1_TM_sf"/>
</dbReference>
<dbReference type="GO" id="GO:0140359">
    <property type="term" value="F:ABC-type transporter activity"/>
    <property type="evidence" value="ECO:0007669"/>
    <property type="project" value="InterPro"/>
</dbReference>
<dbReference type="RefSeq" id="XP_015584704.1">
    <property type="nucleotide sequence ID" value="XM_015729218.2"/>
</dbReference>
<dbReference type="GeneID" id="107262728"/>
<feature type="transmembrane region" description="Helical" evidence="8">
    <location>
        <begin position="1142"/>
        <end position="1160"/>
    </location>
</feature>
<organism evidence="11 12">
    <name type="scientific">Cephus cinctus</name>
    <name type="common">Wheat stem sawfly</name>
    <dbReference type="NCBI Taxonomy" id="211228"/>
    <lineage>
        <taxon>Eukaryota</taxon>
        <taxon>Metazoa</taxon>
        <taxon>Ecdysozoa</taxon>
        <taxon>Arthropoda</taxon>
        <taxon>Hexapoda</taxon>
        <taxon>Insecta</taxon>
        <taxon>Pterygota</taxon>
        <taxon>Neoptera</taxon>
        <taxon>Endopterygota</taxon>
        <taxon>Hymenoptera</taxon>
        <taxon>Cephoidea</taxon>
        <taxon>Cephidae</taxon>
        <taxon>Cephus</taxon>
    </lineage>
</organism>
<dbReference type="Gene3D" id="1.20.1560.10">
    <property type="entry name" value="ABC transporter type 1, transmembrane domain"/>
    <property type="match status" value="2"/>
</dbReference>
<keyword evidence="6 8" id="KW-1133">Transmembrane helix</keyword>
<feature type="transmembrane region" description="Helical" evidence="8">
    <location>
        <begin position="1053"/>
        <end position="1077"/>
    </location>
</feature>
<evidence type="ECO:0000256" key="1">
    <source>
        <dbReference type="ARBA" id="ARBA00004370"/>
    </source>
</evidence>
<keyword evidence="5" id="KW-0067">ATP-binding</keyword>
<feature type="transmembrane region" description="Helical" evidence="8">
    <location>
        <begin position="1166"/>
        <end position="1186"/>
    </location>
</feature>
<evidence type="ECO:0000259" key="10">
    <source>
        <dbReference type="PROSITE" id="PS50929"/>
    </source>
</evidence>
<dbReference type="InterPro" id="IPR011527">
    <property type="entry name" value="ABC1_TM_dom"/>
</dbReference>
<dbReference type="GO" id="GO:0016020">
    <property type="term" value="C:membrane"/>
    <property type="evidence" value="ECO:0007669"/>
    <property type="project" value="UniProtKB-SubCell"/>
</dbReference>
<proteinExistence type="predicted"/>
<reference evidence="12" key="1">
    <citation type="submission" date="2025-08" db="UniProtKB">
        <authorList>
            <consortium name="RefSeq"/>
        </authorList>
    </citation>
    <scope>IDENTIFICATION</scope>
</reference>
<dbReference type="GO" id="GO:0016887">
    <property type="term" value="F:ATP hydrolysis activity"/>
    <property type="evidence" value="ECO:0007669"/>
    <property type="project" value="InterPro"/>
</dbReference>
<name>A0AAJ7BFC2_CEPCN</name>
<gene>
    <name evidence="12" type="primary">LOC107262728</name>
</gene>
<dbReference type="SUPFAM" id="SSF90123">
    <property type="entry name" value="ABC transporter transmembrane region"/>
    <property type="match status" value="2"/>
</dbReference>
<dbReference type="Pfam" id="PF00005">
    <property type="entry name" value="ABC_tran"/>
    <property type="match status" value="2"/>
</dbReference>
<feature type="transmembrane region" description="Helical" evidence="8">
    <location>
        <begin position="300"/>
        <end position="320"/>
    </location>
</feature>
<feature type="domain" description="ABC transmembrane type-1" evidence="10">
    <location>
        <begin position="917"/>
        <end position="1157"/>
    </location>
</feature>
<keyword evidence="3 8" id="KW-0812">Transmembrane</keyword>
<dbReference type="Proteomes" id="UP000694920">
    <property type="component" value="Unplaced"/>
</dbReference>
<evidence type="ECO:0000259" key="9">
    <source>
        <dbReference type="PROSITE" id="PS50893"/>
    </source>
</evidence>
<evidence type="ECO:0000256" key="5">
    <source>
        <dbReference type="ARBA" id="ARBA00022840"/>
    </source>
</evidence>
<feature type="transmembrane region" description="Helical" evidence="8">
    <location>
        <begin position="405"/>
        <end position="428"/>
    </location>
</feature>
<dbReference type="KEGG" id="ccin:107262728"/>
<evidence type="ECO:0000256" key="6">
    <source>
        <dbReference type="ARBA" id="ARBA00022989"/>
    </source>
</evidence>
<dbReference type="PROSITE" id="PS50929">
    <property type="entry name" value="ABC_TM1F"/>
    <property type="match status" value="2"/>
</dbReference>
<dbReference type="SUPFAM" id="SSF52540">
    <property type="entry name" value="P-loop containing nucleoside triphosphate hydrolases"/>
    <property type="match status" value="2"/>
</dbReference>
<dbReference type="SMART" id="SM00382">
    <property type="entry name" value="AAA"/>
    <property type="match status" value="1"/>
</dbReference>
<dbReference type="PANTHER" id="PTHR24223:SF447">
    <property type="entry name" value="MULTIDRUG RESISTANCE-ASSOCIATED PROTEIN 5"/>
    <property type="match status" value="1"/>
</dbReference>
<keyword evidence="4" id="KW-0547">Nucleotide-binding</keyword>
<feature type="transmembrane region" description="Helical" evidence="8">
    <location>
        <begin position="487"/>
        <end position="507"/>
    </location>
</feature>
<keyword evidence="11" id="KW-1185">Reference proteome</keyword>
<feature type="domain" description="ABC transporter" evidence="9">
    <location>
        <begin position="1228"/>
        <end position="1456"/>
    </location>
</feature>
<keyword evidence="2" id="KW-0813">Transport</keyword>
<evidence type="ECO:0000256" key="3">
    <source>
        <dbReference type="ARBA" id="ARBA00022692"/>
    </source>
</evidence>
<sequence length="1468" mass="166084">MSSSPEHSYNRFDGTDSIATRLELHSVDNTSINRPFPRNAYETKRSSTYVPHNRLSRYATALTNLIPVRFNSVPGSGLPLDKIGLFSSVSFSWLNEYLSAGCKNGMTEKPLPTIAPQDSCTTNGPRLEGLWHAHVVERGQAGASVPRIAWKFVRTRVLVASFVYLLGMLMSLMSPVRHSFIKLTKWRYMAFLLCFLTHFQIFILRKIILSIEERNIMSNNTMVNMTKPSENTTAIGIGNNRTAVNLVTEKMSLITTTTLAPLVSKLGNTSLNDEAKSWFGKDNVKKLPETITHIIMVDEVIVFSHVGILIFAEVVSYFLIAWSASMNLRTASRLRSACLALMYKKLIRSSVRFQASAHQTITYFVPDGETLYELITNGPMIITGPFLLILTSMLLWFLIGHWGLIGIAALIVLYLCLILTAYLTKVFATKAIEYSLKRLCLMEEFLGKIYLAKITLWDEYFKSKIEDTRCDELADIRRGGLSEGWSLCMVHIIPIITVCTMTMAILLTHKHIVSTHYIPVLVLLLINLKHCIRNSWLSMSSISRGVTSLHKLKTILTLKDTERYPDKPIDRSLAVTINHGNFTWVKDKSLTEKAIKRSSQFYVENHEGIPVRFQVLTPTDTLTDINFYAPKGKLIGICGQPGSGKTSLLLSLMGHLHHISGHVAMDGSCAYVPELPWLLEGTLKENILFGEIFNSNRYYRAIHSCLLHNDMNCLPESDDTDLAFVKMRPAQKQRIALARAVYVHREINLLDNPLADVDINESKDIFEKCIMHAMGSKTVIMVTDKIQFLNRCDIIYVMREGRIVEQGTHEELLQWNSEYTQLINFCMKKYQRKYYREGEQISTSSTQLLMAAVPRGVLTSISTNASLDSVLDDIDDSDLLQHEHDTDFPIKYCKENGKPLIQYGIYVKYANGYCLNIFICLLAIFYTFLIAVAPLCFTYVAQKTIKDNIHIIITFAVMLGSCLVFGLILMGIYNKTVFNVAKKVHDRWMDTICKAHISLFTTTPMTILLNIYTLYLQQVDSALPRSIITILIHIGISAFSASILGLISPWLLIPIAIFVLITIFYSIYVRGAILTLYKAKVSSTVPMFNHSVNTINGRSVIQAYHKERDFTKKFYRYCDNNSAFDFMLYSVKLWIEYRIKMISGLTLGVIIFMCASLTTIRDRFELMGLAFICTLQFAMSVIYLTGTTTRAYFSFMALNGIDNYIENIIKEQPGTARLPNNWPVESNIKFDNVLLPNGLEADANQEPINFTIASGEKVGIITTLDCGESLVSALYKFTDVPTGKIYIGNTNIADVPLEKLRQCISYIPSNPHLFDGSIRHNLDPTGKVTDKILMTVLQRVFLWEKVSKLSDKLETDARHIFTTGEKKLMFLARAILKKTSKIIIMEESTTNLGPDEEIVEIVLRDVFGGYTIIVLSNQRVRYCERTLILNNGKVNETFNRKSSLSQHSIATSEVFMSVPVRNVFETSF</sequence>
<feature type="domain" description="ABC transporter" evidence="9">
    <location>
        <begin position="595"/>
        <end position="825"/>
    </location>
</feature>
<feature type="transmembrane region" description="Helical" evidence="8">
    <location>
        <begin position="380"/>
        <end position="399"/>
    </location>
</feature>
<feature type="domain" description="ABC transmembrane type-1" evidence="10">
    <location>
        <begin position="306"/>
        <end position="544"/>
    </location>
</feature>
<dbReference type="InterPro" id="IPR003593">
    <property type="entry name" value="AAA+_ATPase"/>
</dbReference>
<evidence type="ECO:0000313" key="12">
    <source>
        <dbReference type="RefSeq" id="XP_015584704.1"/>
    </source>
</evidence>
<feature type="transmembrane region" description="Helical" evidence="8">
    <location>
        <begin position="915"/>
        <end position="940"/>
    </location>
</feature>
<keyword evidence="7 8" id="KW-0472">Membrane</keyword>
<dbReference type="InterPro" id="IPR027417">
    <property type="entry name" value="P-loop_NTPase"/>
</dbReference>
<dbReference type="InterPro" id="IPR050173">
    <property type="entry name" value="ABC_transporter_C-like"/>
</dbReference>
<dbReference type="InterPro" id="IPR003439">
    <property type="entry name" value="ABC_transporter-like_ATP-bd"/>
</dbReference>
<feature type="transmembrane region" description="Helical" evidence="8">
    <location>
        <begin position="1027"/>
        <end position="1047"/>
    </location>
</feature>
<dbReference type="PANTHER" id="PTHR24223">
    <property type="entry name" value="ATP-BINDING CASSETTE SUB-FAMILY C"/>
    <property type="match status" value="1"/>
</dbReference>
<dbReference type="Pfam" id="PF00664">
    <property type="entry name" value="ABC_membrane"/>
    <property type="match status" value="2"/>
</dbReference>
<dbReference type="GO" id="GO:0005524">
    <property type="term" value="F:ATP binding"/>
    <property type="evidence" value="ECO:0007669"/>
    <property type="project" value="UniProtKB-KW"/>
</dbReference>
<dbReference type="Gene3D" id="3.40.50.300">
    <property type="entry name" value="P-loop containing nucleotide triphosphate hydrolases"/>
    <property type="match status" value="2"/>
</dbReference>
<comment type="subcellular location">
    <subcellularLocation>
        <location evidence="1">Membrane</location>
    </subcellularLocation>
</comment>
<evidence type="ECO:0000256" key="4">
    <source>
        <dbReference type="ARBA" id="ARBA00022741"/>
    </source>
</evidence>
<evidence type="ECO:0000256" key="7">
    <source>
        <dbReference type="ARBA" id="ARBA00023136"/>
    </source>
</evidence>
<evidence type="ECO:0000256" key="8">
    <source>
        <dbReference type="SAM" id="Phobius"/>
    </source>
</evidence>